<organism evidence="2 3">
    <name type="scientific">Aduncisulcus paluster</name>
    <dbReference type="NCBI Taxonomy" id="2918883"/>
    <lineage>
        <taxon>Eukaryota</taxon>
        <taxon>Metamonada</taxon>
        <taxon>Carpediemonas-like organisms</taxon>
        <taxon>Aduncisulcus</taxon>
    </lineage>
</organism>
<keyword evidence="3" id="KW-1185">Reference proteome</keyword>
<dbReference type="Proteomes" id="UP001057375">
    <property type="component" value="Unassembled WGS sequence"/>
</dbReference>
<comment type="caution">
    <text evidence="2">The sequence shown here is derived from an EMBL/GenBank/DDBJ whole genome shotgun (WGS) entry which is preliminary data.</text>
</comment>
<sequence>MFREESSRKSAETPSASFRLMRSRSQIFSRADKYERDKRSETKPLEDLYLSDARMILEKFDVHQYSAEKSKLMMFRRLSLIIFSANPMVQTTILSYGLFELIDIVLSNKLETIDVKIGALSLLSTVLQSKDLSGQMQQSDKETIFHTLKSIIASPVSYDPYCDSAGEDGSLLMMLPDDIIRENSTMEEELSKKHKKDSILHHKLSHSEESTGTSSKIPADDAQHALPSISVQLSPTPAKRGSILSEHSESSARKGPVERFKSDISARRGSFSDSFIAAAAEEISELSIYNNDRVTLPQLTKVPSIPALIHIHGKLSDSRNRLRQWAVHCMFLFCYHLFSPQRYEAIKTDDKTMAGIKQAKVLDWKSWDYNDAEELLQLIRLGTSSAADLIQSKTMEAGGFVISITE</sequence>
<gene>
    <name evidence="2" type="ORF">ADUPG1_013998</name>
</gene>
<evidence type="ECO:0000256" key="1">
    <source>
        <dbReference type="SAM" id="MobiDB-lite"/>
    </source>
</evidence>
<accession>A0ABQ5K988</accession>
<evidence type="ECO:0000313" key="2">
    <source>
        <dbReference type="EMBL" id="GKT27740.1"/>
    </source>
</evidence>
<protein>
    <submittedName>
        <fullName evidence="2">Uncharacterized protein</fullName>
    </submittedName>
</protein>
<feature type="region of interest" description="Disordered" evidence="1">
    <location>
        <begin position="187"/>
        <end position="220"/>
    </location>
</feature>
<feature type="region of interest" description="Disordered" evidence="1">
    <location>
        <begin position="234"/>
        <end position="257"/>
    </location>
</feature>
<reference evidence="2" key="1">
    <citation type="submission" date="2022-03" db="EMBL/GenBank/DDBJ databases">
        <title>Draft genome sequence of Aduncisulcus paluster, a free-living microaerophilic Fornicata.</title>
        <authorList>
            <person name="Yuyama I."/>
            <person name="Kume K."/>
            <person name="Tamura T."/>
            <person name="Inagaki Y."/>
            <person name="Hashimoto T."/>
        </authorList>
    </citation>
    <scope>NUCLEOTIDE SEQUENCE</scope>
    <source>
        <strain evidence="2">NY0171</strain>
    </source>
</reference>
<proteinExistence type="predicted"/>
<dbReference type="EMBL" id="BQXS01012765">
    <property type="protein sequence ID" value="GKT27740.1"/>
    <property type="molecule type" value="Genomic_DNA"/>
</dbReference>
<name>A0ABQ5K988_9EUKA</name>
<feature type="compositionally biased region" description="Basic and acidic residues" evidence="1">
    <location>
        <begin position="197"/>
        <end position="209"/>
    </location>
</feature>
<feature type="compositionally biased region" description="Basic and acidic residues" evidence="1">
    <location>
        <begin position="246"/>
        <end position="257"/>
    </location>
</feature>
<evidence type="ECO:0000313" key="3">
    <source>
        <dbReference type="Proteomes" id="UP001057375"/>
    </source>
</evidence>